<dbReference type="InterPro" id="IPR054691">
    <property type="entry name" value="LeuA/HCS_post-cat"/>
</dbReference>
<accession>A0ABU3P356</accession>
<evidence type="ECO:0000259" key="12">
    <source>
        <dbReference type="PROSITE" id="PS50991"/>
    </source>
</evidence>
<dbReference type="PROSITE" id="PS00815">
    <property type="entry name" value="AIPM_HOMOCIT_SYNTH_1"/>
    <property type="match status" value="1"/>
</dbReference>
<dbReference type="SUPFAM" id="SSF51569">
    <property type="entry name" value="Aldolase"/>
    <property type="match status" value="1"/>
</dbReference>
<dbReference type="NCBIfam" id="TIGR00973">
    <property type="entry name" value="leuA_bact"/>
    <property type="match status" value="1"/>
</dbReference>
<comment type="function">
    <text evidence="11">Catalyzes the condensation of the acetyl group of acetyl-CoA with 3-methyl-2-oxobutanoate (2-ketoisovalerate) to form 3-carboxy-3-hydroxy-4-methylpentanoate (2-isopropylmalate).</text>
</comment>
<dbReference type="EC" id="2.3.3.13" evidence="3 11"/>
<dbReference type="InterPro" id="IPR005671">
    <property type="entry name" value="LeuA_bact_synth"/>
</dbReference>
<keyword evidence="9 11" id="KW-0464">Manganese</keyword>
<evidence type="ECO:0000313" key="14">
    <source>
        <dbReference type="Proteomes" id="UP001254848"/>
    </source>
</evidence>
<feature type="binding site" evidence="11">
    <location>
        <position position="205"/>
    </location>
    <ligand>
        <name>Mn(2+)</name>
        <dbReference type="ChEBI" id="CHEBI:29035"/>
    </ligand>
</feature>
<dbReference type="PROSITE" id="PS00816">
    <property type="entry name" value="AIPM_HOMOCIT_SYNTH_2"/>
    <property type="match status" value="1"/>
</dbReference>
<feature type="binding site" evidence="11">
    <location>
        <position position="203"/>
    </location>
    <ligand>
        <name>Mn(2+)</name>
        <dbReference type="ChEBI" id="CHEBI:29035"/>
    </ligand>
</feature>
<protein>
    <recommendedName>
        <fullName evidence="4 11">2-isopropylmalate synthase</fullName>
        <ecNumber evidence="3 11">2.3.3.13</ecNumber>
    </recommendedName>
    <alternativeName>
        <fullName evidence="11">Alpha-IPM synthase</fullName>
    </alternativeName>
    <alternativeName>
        <fullName evidence="11">Alpha-isopropylmalate synthase</fullName>
    </alternativeName>
</protein>
<evidence type="ECO:0000256" key="3">
    <source>
        <dbReference type="ARBA" id="ARBA00012973"/>
    </source>
</evidence>
<dbReference type="PROSITE" id="PS50991">
    <property type="entry name" value="PYR_CT"/>
    <property type="match status" value="1"/>
</dbReference>
<dbReference type="GO" id="GO:0003852">
    <property type="term" value="F:2-isopropylmalate synthase activity"/>
    <property type="evidence" value="ECO:0007669"/>
    <property type="project" value="UniProtKB-EC"/>
</dbReference>
<comment type="cofactor">
    <cofactor evidence="11">
        <name>Mn(2+)</name>
        <dbReference type="ChEBI" id="CHEBI:29035"/>
    </cofactor>
</comment>
<evidence type="ECO:0000256" key="2">
    <source>
        <dbReference type="ARBA" id="ARBA00009396"/>
    </source>
</evidence>
<comment type="catalytic activity">
    <reaction evidence="11">
        <text>3-methyl-2-oxobutanoate + acetyl-CoA + H2O = (2S)-2-isopropylmalate + CoA + H(+)</text>
        <dbReference type="Rhea" id="RHEA:21524"/>
        <dbReference type="ChEBI" id="CHEBI:1178"/>
        <dbReference type="ChEBI" id="CHEBI:11851"/>
        <dbReference type="ChEBI" id="CHEBI:15377"/>
        <dbReference type="ChEBI" id="CHEBI:15378"/>
        <dbReference type="ChEBI" id="CHEBI:57287"/>
        <dbReference type="ChEBI" id="CHEBI:57288"/>
        <dbReference type="EC" id="2.3.3.13"/>
    </reaction>
</comment>
<organism evidence="13 14">
    <name type="scientific">Anaeroselena agilis</name>
    <dbReference type="NCBI Taxonomy" id="3063788"/>
    <lineage>
        <taxon>Bacteria</taxon>
        <taxon>Bacillati</taxon>
        <taxon>Bacillota</taxon>
        <taxon>Negativicutes</taxon>
        <taxon>Acetonemataceae</taxon>
        <taxon>Anaeroselena</taxon>
    </lineage>
</organism>
<comment type="caution">
    <text evidence="13">The sequence shown here is derived from an EMBL/GenBank/DDBJ whole genome shotgun (WGS) entry which is preliminary data.</text>
</comment>
<dbReference type="Pfam" id="PF08502">
    <property type="entry name" value="LeuA_dimer"/>
    <property type="match status" value="1"/>
</dbReference>
<dbReference type="NCBIfam" id="NF002087">
    <property type="entry name" value="PRK00915.1-4"/>
    <property type="match status" value="1"/>
</dbReference>
<comment type="subunit">
    <text evidence="11">Homodimer.</text>
</comment>
<dbReference type="CDD" id="cd07940">
    <property type="entry name" value="DRE_TIM_IPMS"/>
    <property type="match status" value="1"/>
</dbReference>
<name>A0ABU3P356_9FIRM</name>
<reference evidence="13 14" key="1">
    <citation type="submission" date="2023-07" db="EMBL/GenBank/DDBJ databases">
        <title>The novel representative of Negativicutes class, Anaeroselena agilis gen. nov. sp. nov.</title>
        <authorList>
            <person name="Prokofeva M.I."/>
            <person name="Elcheninov A.G."/>
            <person name="Klyukina A."/>
            <person name="Kublanov I.V."/>
            <person name="Frolov E.N."/>
            <person name="Podosokorskaya O.A."/>
        </authorList>
    </citation>
    <scope>NUCLEOTIDE SEQUENCE [LARGE SCALE GENOMIC DNA]</scope>
    <source>
        <strain evidence="13 14">4137-cl</strain>
    </source>
</reference>
<dbReference type="HAMAP" id="MF_01025">
    <property type="entry name" value="LeuA_type1"/>
    <property type="match status" value="1"/>
</dbReference>
<dbReference type="Pfam" id="PF00682">
    <property type="entry name" value="HMGL-like"/>
    <property type="match status" value="1"/>
</dbReference>
<dbReference type="InterPro" id="IPR013785">
    <property type="entry name" value="Aldolase_TIM"/>
</dbReference>
<gene>
    <name evidence="11" type="primary">leuA</name>
    <name evidence="13" type="ORF">Q4T40_19745</name>
</gene>
<comment type="pathway">
    <text evidence="1 11">Amino-acid biosynthesis; L-leucine biosynthesis; L-leucine from 3-methyl-2-oxobutanoate: step 1/4.</text>
</comment>
<evidence type="ECO:0000256" key="8">
    <source>
        <dbReference type="ARBA" id="ARBA00022723"/>
    </source>
</evidence>
<dbReference type="Proteomes" id="UP001254848">
    <property type="component" value="Unassembled WGS sequence"/>
</dbReference>
<evidence type="ECO:0000256" key="9">
    <source>
        <dbReference type="ARBA" id="ARBA00023211"/>
    </source>
</evidence>
<keyword evidence="8 11" id="KW-0479">Metal-binding</keyword>
<dbReference type="InterPro" id="IPR013709">
    <property type="entry name" value="2-isopropylmalate_synth_dimer"/>
</dbReference>
<keyword evidence="6 11" id="KW-0028">Amino-acid biosynthesis</keyword>
<keyword evidence="5 11" id="KW-0432">Leucine biosynthesis</keyword>
<dbReference type="NCBIfam" id="NF002086">
    <property type="entry name" value="PRK00915.1-3"/>
    <property type="match status" value="1"/>
</dbReference>
<evidence type="ECO:0000256" key="5">
    <source>
        <dbReference type="ARBA" id="ARBA00022430"/>
    </source>
</evidence>
<dbReference type="RefSeq" id="WP_413781922.1">
    <property type="nucleotide sequence ID" value="NZ_JAUOZS010000001.1"/>
</dbReference>
<dbReference type="PANTHER" id="PTHR10277:SF9">
    <property type="entry name" value="2-ISOPROPYLMALATE SYNTHASE 1, CHLOROPLASTIC-RELATED"/>
    <property type="match status" value="1"/>
</dbReference>
<dbReference type="Gene3D" id="3.20.20.70">
    <property type="entry name" value="Aldolase class I"/>
    <property type="match status" value="1"/>
</dbReference>
<dbReference type="InterPro" id="IPR050073">
    <property type="entry name" value="2-IPM_HCS-like"/>
</dbReference>
<feature type="region of interest" description="Regulatory domain" evidence="11">
    <location>
        <begin position="392"/>
        <end position="516"/>
    </location>
</feature>
<dbReference type="EMBL" id="JAUOZS010000001">
    <property type="protein sequence ID" value="MDT8903466.1"/>
    <property type="molecule type" value="Genomic_DNA"/>
</dbReference>
<dbReference type="SMART" id="SM00917">
    <property type="entry name" value="LeuA_dimer"/>
    <property type="match status" value="1"/>
</dbReference>
<evidence type="ECO:0000256" key="7">
    <source>
        <dbReference type="ARBA" id="ARBA00022679"/>
    </source>
</evidence>
<keyword evidence="10 11" id="KW-0100">Branched-chain amino acid biosynthesis</keyword>
<keyword evidence="11" id="KW-0963">Cytoplasm</keyword>
<keyword evidence="7 11" id="KW-0808">Transferase</keyword>
<dbReference type="SUPFAM" id="SSF110921">
    <property type="entry name" value="2-isopropylmalate synthase LeuA, allosteric (dimerisation) domain"/>
    <property type="match status" value="1"/>
</dbReference>
<keyword evidence="14" id="KW-1185">Reference proteome</keyword>
<feature type="binding site" evidence="11">
    <location>
        <position position="15"/>
    </location>
    <ligand>
        <name>Mn(2+)</name>
        <dbReference type="ChEBI" id="CHEBI:29035"/>
    </ligand>
</feature>
<dbReference type="PANTHER" id="PTHR10277">
    <property type="entry name" value="HOMOCITRATE SYNTHASE-RELATED"/>
    <property type="match status" value="1"/>
</dbReference>
<evidence type="ECO:0000256" key="10">
    <source>
        <dbReference type="ARBA" id="ARBA00023304"/>
    </source>
</evidence>
<keyword evidence="13" id="KW-0012">Acyltransferase</keyword>
<dbReference type="Gene3D" id="1.10.238.260">
    <property type="match status" value="1"/>
</dbReference>
<evidence type="ECO:0000256" key="4">
    <source>
        <dbReference type="ARBA" id="ARBA00018198"/>
    </source>
</evidence>
<evidence type="ECO:0000256" key="11">
    <source>
        <dbReference type="HAMAP-Rule" id="MF_01025"/>
    </source>
</evidence>
<comment type="similarity">
    <text evidence="2 11">Belongs to the alpha-IPM synthase/homocitrate synthase family. LeuA type 1 subfamily.</text>
</comment>
<proteinExistence type="inferred from homology"/>
<feature type="binding site" evidence="11">
    <location>
        <position position="239"/>
    </location>
    <ligand>
        <name>Mn(2+)</name>
        <dbReference type="ChEBI" id="CHEBI:29035"/>
    </ligand>
</feature>
<sequence>MDTRIIRIFDTTLRDGEQTPGVTLNAAEKLEIAQTLAKLRVDIIEAGFPAASPGDFAAVSEIAAKVRGPVIAGLARTSSKDIDAAVNALKKAERPRIHTFIATSDIHLQYKLKMTRDEVLAAAQDAVRHARKFVDDVEFSAEDASRSDRDYLCRVFTAAIAAGATTINIPDTVGYTTPDEFGALIRYIREHVPNIDQAVVSVHCHNDLGMAVANSLAAVLNGAGQVECTVNGLGERAGNAAMEEIIMALHTRPEYYRAATGIDTSHIYRASRLVSVLSGIAVQPNKAVVGDNAFAHESGIHQHGVLNNALTYEIMRPETIGLNRNALILGKLSGRHALEERLKTLGYDLEPERINEIFVKFKELADRKKMVFDRDIEALVAEKASAMPEWFRLVNHHVVSGNQTTATAMVRIETDRGFTEQAACGDGPVDAAFKAIEKAVGFPICLKDYQIKAVTSGEDALGEATVWLEQDGRVISGRGLSTDIIEASARAYVGAINKLIATCGHPAAGDMAAGGE</sequence>
<dbReference type="Gene3D" id="3.30.160.270">
    <property type="match status" value="1"/>
</dbReference>
<feature type="domain" description="Pyruvate carboxyltransferase" evidence="12">
    <location>
        <begin position="6"/>
        <end position="268"/>
    </location>
</feature>
<dbReference type="InterPro" id="IPR036230">
    <property type="entry name" value="LeuA_allosteric_dom_sf"/>
</dbReference>
<evidence type="ECO:0000313" key="13">
    <source>
        <dbReference type="EMBL" id="MDT8903466.1"/>
    </source>
</evidence>
<evidence type="ECO:0000256" key="6">
    <source>
        <dbReference type="ARBA" id="ARBA00022605"/>
    </source>
</evidence>
<evidence type="ECO:0000256" key="1">
    <source>
        <dbReference type="ARBA" id="ARBA00004689"/>
    </source>
</evidence>
<dbReference type="NCBIfam" id="NF002085">
    <property type="entry name" value="PRK00915.1-2"/>
    <property type="match status" value="1"/>
</dbReference>
<dbReference type="InterPro" id="IPR002034">
    <property type="entry name" value="AIPM/Hcit_synth_CS"/>
</dbReference>
<dbReference type="InterPro" id="IPR000891">
    <property type="entry name" value="PYR_CT"/>
</dbReference>
<dbReference type="Pfam" id="PF22617">
    <property type="entry name" value="HCS_D2"/>
    <property type="match status" value="1"/>
</dbReference>